<dbReference type="OrthoDB" id="9033928at2"/>
<evidence type="ECO:0000313" key="2">
    <source>
        <dbReference type="Proteomes" id="UP000214600"/>
    </source>
</evidence>
<dbReference type="AlphaFoldDB" id="A0A228HTJ6"/>
<comment type="caution">
    <text evidence="1">The sequence shown here is derived from an EMBL/GenBank/DDBJ whole genome shotgun (WGS) entry which is preliminary data.</text>
</comment>
<protein>
    <recommendedName>
        <fullName evidence="3">DUF1120 domain-containing protein</fullName>
    </recommendedName>
</protein>
<dbReference type="Pfam" id="PF06551">
    <property type="entry name" value="DUF1120"/>
    <property type="match status" value="1"/>
</dbReference>
<reference evidence="2" key="1">
    <citation type="submission" date="2017-06" db="EMBL/GenBank/DDBJ databases">
        <authorList>
            <person name="LiPuma J."/>
            <person name="Spilker T."/>
        </authorList>
    </citation>
    <scope>NUCLEOTIDE SEQUENCE [LARGE SCALE GENOMIC DNA]</scope>
    <source>
        <strain evidence="2">AU17325</strain>
    </source>
</reference>
<gene>
    <name evidence="1" type="ORF">CFB84_37860</name>
</gene>
<evidence type="ECO:0000313" key="1">
    <source>
        <dbReference type="EMBL" id="OXI33504.1"/>
    </source>
</evidence>
<name>A0A228HTJ6_9BURK</name>
<reference evidence="1 2" key="2">
    <citation type="submission" date="2017-08" db="EMBL/GenBank/DDBJ databases">
        <title>WGS of novel Burkholderia cepaca complex species.</title>
        <authorList>
            <person name="Lipuma J."/>
            <person name="Spilker T."/>
        </authorList>
    </citation>
    <scope>NUCLEOTIDE SEQUENCE [LARGE SCALE GENOMIC DNA]</scope>
    <source>
        <strain evidence="1 2">AU17325</strain>
    </source>
</reference>
<dbReference type="EMBL" id="NKFA01000032">
    <property type="protein sequence ID" value="OXI33504.1"/>
    <property type="molecule type" value="Genomic_DNA"/>
</dbReference>
<organism evidence="1 2">
    <name type="scientific">Burkholderia aenigmatica</name>
    <dbReference type="NCBI Taxonomy" id="2015348"/>
    <lineage>
        <taxon>Bacteria</taxon>
        <taxon>Pseudomonadati</taxon>
        <taxon>Pseudomonadota</taxon>
        <taxon>Betaproteobacteria</taxon>
        <taxon>Burkholderiales</taxon>
        <taxon>Burkholderiaceae</taxon>
        <taxon>Burkholderia</taxon>
        <taxon>Burkholderia cepacia complex</taxon>
    </lineage>
</organism>
<sequence>MVLLIPVARCGPSFSRLICYWSKTMKKQLAGWGLAAGVLVAAGHAQAQTAEIKVTGRIVPDACQFTIGNGGVYDFGSIGSDKLNQDAVTTLDAKTQTVAISCNAAAKVALNVRDNRSGTAAGGKGDDYEFGLGGKDKFTGYYTLALTRAVGDGSTLDVLAAPAGSDAWALDSTGSMANGQARKSFSDSGSVAPGAYKSITANLTVTPTINKLSALDLSNGGVDLDGSATVELTYL</sequence>
<evidence type="ECO:0008006" key="3">
    <source>
        <dbReference type="Google" id="ProtNLM"/>
    </source>
</evidence>
<proteinExistence type="predicted"/>
<dbReference type="InterPro" id="IPR010546">
    <property type="entry name" value="DUF1120"/>
</dbReference>
<dbReference type="Proteomes" id="UP000214600">
    <property type="component" value="Unassembled WGS sequence"/>
</dbReference>
<accession>A0A228HTJ6</accession>